<gene>
    <name evidence="2" type="ORF">FisN_14Hh222</name>
</gene>
<feature type="compositionally biased region" description="Acidic residues" evidence="1">
    <location>
        <begin position="429"/>
        <end position="444"/>
    </location>
</feature>
<sequence length="537" mass="60860">MSHESTELVRPLLDTDLSPELRNKFHALLKEVFDFRRIIHGGEEEESVESIDVAADRLHQTVQEEISANPILARTIDKTDKQSLLEILIDETLGECCKTIQLVIEANPYALLWSNGGDPYKYHQGAPIYMIAEDTWHSVLLPWIVERYPWIFQSEMCQKVPPHLKMVHGIFNDICTLENIEACREFYELYPQGLGEKDEANRFGYPLSVTMLGWRAPDAEMFIWMAERYPEAVNDIFPGGCNMLHQACSLLTEKEDTRMPKTNKCCPDTANICRYLISKYPHLIQQKDDDGCLPFDLLAHRCNRPLVQQIVVLLLKAYPECVLENPKLLSLPFIRVAHPIAFVISRLEKESASLKQISRNVIEAAKMPSRNISSSTAAAQSVAKSSFFESLSEVFCSWANLRVSDLSKEKQLFQNSIEYFGRILEGADESDEELEEDGSIGEDNDASHGNNEDDANSENDDIPSNVEAEEDRSEDHAPEPLNRDIDRPDEIAQENNGNEARAVEIANDGGGGLREVDTGNRNQVHMFTFECGLKRKR</sequence>
<protein>
    <submittedName>
        <fullName evidence="2">Uncharacterized protein</fullName>
    </submittedName>
</protein>
<keyword evidence="3" id="KW-1185">Reference proteome</keyword>
<dbReference type="OrthoDB" id="55776at2759"/>
<organism evidence="2 3">
    <name type="scientific">Fistulifera solaris</name>
    <name type="common">Oleaginous diatom</name>
    <dbReference type="NCBI Taxonomy" id="1519565"/>
    <lineage>
        <taxon>Eukaryota</taxon>
        <taxon>Sar</taxon>
        <taxon>Stramenopiles</taxon>
        <taxon>Ochrophyta</taxon>
        <taxon>Bacillariophyta</taxon>
        <taxon>Bacillariophyceae</taxon>
        <taxon>Bacillariophycidae</taxon>
        <taxon>Naviculales</taxon>
        <taxon>Naviculaceae</taxon>
        <taxon>Fistulifera</taxon>
    </lineage>
</organism>
<proteinExistence type="predicted"/>
<feature type="region of interest" description="Disordered" evidence="1">
    <location>
        <begin position="429"/>
        <end position="522"/>
    </location>
</feature>
<feature type="compositionally biased region" description="Basic and acidic residues" evidence="1">
    <location>
        <begin position="473"/>
        <end position="490"/>
    </location>
</feature>
<dbReference type="AlphaFoldDB" id="A0A1Z5K8J0"/>
<feature type="compositionally biased region" description="Acidic residues" evidence="1">
    <location>
        <begin position="452"/>
        <end position="472"/>
    </location>
</feature>
<dbReference type="InParanoid" id="A0A1Z5K8J0"/>
<reference evidence="2 3" key="1">
    <citation type="journal article" date="2015" name="Plant Cell">
        <title>Oil accumulation by the oleaginous diatom Fistulifera solaris as revealed by the genome and transcriptome.</title>
        <authorList>
            <person name="Tanaka T."/>
            <person name="Maeda Y."/>
            <person name="Veluchamy A."/>
            <person name="Tanaka M."/>
            <person name="Abida H."/>
            <person name="Marechal E."/>
            <person name="Bowler C."/>
            <person name="Muto M."/>
            <person name="Sunaga Y."/>
            <person name="Tanaka M."/>
            <person name="Yoshino T."/>
            <person name="Taniguchi T."/>
            <person name="Fukuda Y."/>
            <person name="Nemoto M."/>
            <person name="Matsumoto M."/>
            <person name="Wong P.S."/>
            <person name="Aburatani S."/>
            <person name="Fujibuchi W."/>
        </authorList>
    </citation>
    <scope>NUCLEOTIDE SEQUENCE [LARGE SCALE GENOMIC DNA]</scope>
    <source>
        <strain evidence="2 3">JPCC DA0580</strain>
    </source>
</reference>
<dbReference type="EMBL" id="BDSP01000184">
    <property type="protein sequence ID" value="GAX22590.1"/>
    <property type="molecule type" value="Genomic_DNA"/>
</dbReference>
<evidence type="ECO:0000256" key="1">
    <source>
        <dbReference type="SAM" id="MobiDB-lite"/>
    </source>
</evidence>
<accession>A0A1Z5K8J0</accession>
<evidence type="ECO:0000313" key="3">
    <source>
        <dbReference type="Proteomes" id="UP000198406"/>
    </source>
</evidence>
<comment type="caution">
    <text evidence="2">The sequence shown here is derived from an EMBL/GenBank/DDBJ whole genome shotgun (WGS) entry which is preliminary data.</text>
</comment>
<evidence type="ECO:0000313" key="2">
    <source>
        <dbReference type="EMBL" id="GAX22590.1"/>
    </source>
</evidence>
<dbReference type="Proteomes" id="UP000198406">
    <property type="component" value="Unassembled WGS sequence"/>
</dbReference>
<name>A0A1Z5K8J0_FISSO</name>